<dbReference type="CDD" id="cd00310">
    <property type="entry name" value="ATP-synt_Fo_a_6"/>
    <property type="match status" value="1"/>
</dbReference>
<dbReference type="InterPro" id="IPR000568">
    <property type="entry name" value="ATP_synth_F0_asu"/>
</dbReference>
<keyword evidence="14" id="KW-1185">Reference proteome</keyword>
<evidence type="ECO:0000256" key="8">
    <source>
        <dbReference type="ARBA" id="ARBA00023065"/>
    </source>
</evidence>
<dbReference type="PRINTS" id="PR00123">
    <property type="entry name" value="ATPASEA"/>
</dbReference>
<evidence type="ECO:0000256" key="7">
    <source>
        <dbReference type="ARBA" id="ARBA00022989"/>
    </source>
</evidence>
<evidence type="ECO:0000313" key="13">
    <source>
        <dbReference type="EMBL" id="MCZ4331152.1"/>
    </source>
</evidence>
<gene>
    <name evidence="11" type="primary">atpB</name>
    <name evidence="13" type="ORF">O4H32_14475</name>
</gene>
<comment type="function">
    <text evidence="11 12">Key component of the proton channel; it plays a direct role in the translocation of protons across the membrane.</text>
</comment>
<keyword evidence="3 11" id="KW-0813">Transport</keyword>
<evidence type="ECO:0000256" key="9">
    <source>
        <dbReference type="ARBA" id="ARBA00023136"/>
    </source>
</evidence>
<keyword evidence="8 11" id="KW-0406">Ion transport</keyword>
<keyword evidence="4 11" id="KW-0138">CF(0)</keyword>
<evidence type="ECO:0000256" key="2">
    <source>
        <dbReference type="ARBA" id="ARBA00006810"/>
    </source>
</evidence>
<feature type="transmembrane region" description="Helical" evidence="11">
    <location>
        <begin position="200"/>
        <end position="220"/>
    </location>
</feature>
<dbReference type="Gene3D" id="1.20.120.220">
    <property type="entry name" value="ATP synthase, F0 complex, subunit A"/>
    <property type="match status" value="1"/>
</dbReference>
<keyword evidence="5 11" id="KW-0812">Transmembrane</keyword>
<accession>A0ABT4M751</accession>
<evidence type="ECO:0000256" key="3">
    <source>
        <dbReference type="ARBA" id="ARBA00022448"/>
    </source>
</evidence>
<dbReference type="Proteomes" id="UP001068379">
    <property type="component" value="Unassembled WGS sequence"/>
</dbReference>
<name>A0ABT4M751_9BURK</name>
<organism evidence="13 14">
    <name type="scientific">Castellaniella denitrificans</name>
    <dbReference type="NCBI Taxonomy" id="56119"/>
    <lineage>
        <taxon>Bacteria</taxon>
        <taxon>Pseudomonadati</taxon>
        <taxon>Pseudomonadota</taxon>
        <taxon>Betaproteobacteria</taxon>
        <taxon>Burkholderiales</taxon>
        <taxon>Alcaligenaceae</taxon>
        <taxon>Castellaniella</taxon>
    </lineage>
</organism>
<keyword evidence="11" id="KW-1003">Cell membrane</keyword>
<feature type="transmembrane region" description="Helical" evidence="11">
    <location>
        <begin position="20"/>
        <end position="41"/>
    </location>
</feature>
<comment type="caution">
    <text evidence="13">The sequence shown here is derived from an EMBL/GenBank/DDBJ whole genome shotgun (WGS) entry which is preliminary data.</text>
</comment>
<evidence type="ECO:0000256" key="5">
    <source>
        <dbReference type="ARBA" id="ARBA00022692"/>
    </source>
</evidence>
<comment type="similarity">
    <text evidence="2 11 12">Belongs to the ATPase A chain family.</text>
</comment>
<dbReference type="SUPFAM" id="SSF81336">
    <property type="entry name" value="F1F0 ATP synthase subunit A"/>
    <property type="match status" value="1"/>
</dbReference>
<keyword evidence="9 11" id="KW-0472">Membrane</keyword>
<evidence type="ECO:0000256" key="4">
    <source>
        <dbReference type="ARBA" id="ARBA00022547"/>
    </source>
</evidence>
<dbReference type="HAMAP" id="MF_01393">
    <property type="entry name" value="ATP_synth_a_bact"/>
    <property type="match status" value="1"/>
</dbReference>
<dbReference type="NCBIfam" id="TIGR01131">
    <property type="entry name" value="ATP_synt_6_or_A"/>
    <property type="match status" value="1"/>
</dbReference>
<dbReference type="EMBL" id="JAPWHE010000015">
    <property type="protein sequence ID" value="MCZ4331152.1"/>
    <property type="molecule type" value="Genomic_DNA"/>
</dbReference>
<evidence type="ECO:0000256" key="6">
    <source>
        <dbReference type="ARBA" id="ARBA00022781"/>
    </source>
</evidence>
<feature type="transmembrane region" description="Helical" evidence="11">
    <location>
        <begin position="109"/>
        <end position="126"/>
    </location>
</feature>
<dbReference type="Pfam" id="PF00119">
    <property type="entry name" value="ATP-synt_A"/>
    <property type="match status" value="1"/>
</dbReference>
<evidence type="ECO:0000313" key="14">
    <source>
        <dbReference type="Proteomes" id="UP001068379"/>
    </source>
</evidence>
<dbReference type="InterPro" id="IPR035908">
    <property type="entry name" value="F0_ATP_A_sf"/>
</dbReference>
<sequence>MQSSPLTSTLLFHIGPVAITRPVLTTWIIIAVLVFFCRFVTRSMAILPDGRQAVLEGIVVGMTDQIESVIRKDARPFLPLVGTLFIFLTVANLSGVLPGVEAPTSKIETPAALALIVFFSVHYFGIRSRGLRSYLVSFAEPKLIMLPLNILSEITRTFSLMVRLFGNVMSGEFVIGLVVALAGLFVPIPLMVLEILVGLVQAYIFTVLATVFIGAAVGSAEKD</sequence>
<evidence type="ECO:0000256" key="11">
    <source>
        <dbReference type="HAMAP-Rule" id="MF_01393"/>
    </source>
</evidence>
<evidence type="ECO:0000256" key="10">
    <source>
        <dbReference type="ARBA" id="ARBA00023310"/>
    </source>
</evidence>
<feature type="transmembrane region" description="Helical" evidence="11">
    <location>
        <begin position="77"/>
        <end position="97"/>
    </location>
</feature>
<evidence type="ECO:0000256" key="12">
    <source>
        <dbReference type="RuleBase" id="RU000483"/>
    </source>
</evidence>
<evidence type="ECO:0000256" key="1">
    <source>
        <dbReference type="ARBA" id="ARBA00004141"/>
    </source>
</evidence>
<comment type="subcellular location">
    <subcellularLocation>
        <location evidence="11 12">Cell membrane</location>
        <topology evidence="11 12">Multi-pass membrane protein</topology>
    </subcellularLocation>
    <subcellularLocation>
        <location evidence="1">Membrane</location>
        <topology evidence="1">Multi-pass membrane protein</topology>
    </subcellularLocation>
</comment>
<dbReference type="PANTHER" id="PTHR42823:SF3">
    <property type="entry name" value="ATP SYNTHASE SUBUNIT A, CHLOROPLASTIC"/>
    <property type="match status" value="1"/>
</dbReference>
<keyword evidence="10 11" id="KW-0066">ATP synthesis</keyword>
<reference evidence="13" key="1">
    <citation type="submission" date="2022-12" db="EMBL/GenBank/DDBJ databases">
        <title>Bacterial isolates from different developmental stages of Nematostella vectensis.</title>
        <authorList>
            <person name="Fraune S."/>
        </authorList>
    </citation>
    <scope>NUCLEOTIDE SEQUENCE</scope>
    <source>
        <strain evidence="13">G21619-S1</strain>
    </source>
</reference>
<dbReference type="NCBIfam" id="NF009955">
    <property type="entry name" value="PRK13421.1"/>
    <property type="match status" value="1"/>
</dbReference>
<dbReference type="InterPro" id="IPR045082">
    <property type="entry name" value="ATP_syn_F0_a_bact/chloroplast"/>
</dbReference>
<dbReference type="RefSeq" id="WP_269360303.1">
    <property type="nucleotide sequence ID" value="NZ_JAPWHE010000015.1"/>
</dbReference>
<dbReference type="PANTHER" id="PTHR42823">
    <property type="entry name" value="ATP SYNTHASE SUBUNIT A, CHLOROPLASTIC"/>
    <property type="match status" value="1"/>
</dbReference>
<keyword evidence="7 11" id="KW-1133">Transmembrane helix</keyword>
<keyword evidence="6 11" id="KW-0375">Hydrogen ion transport</keyword>
<feature type="transmembrane region" description="Helical" evidence="11">
    <location>
        <begin position="164"/>
        <end position="188"/>
    </location>
</feature>
<protein>
    <recommendedName>
        <fullName evidence="11 12">ATP synthase subunit a</fullName>
    </recommendedName>
    <alternativeName>
        <fullName evidence="11">ATP synthase F0 sector subunit a</fullName>
    </alternativeName>
    <alternativeName>
        <fullName evidence="11">F-ATPase subunit 6</fullName>
    </alternativeName>
</protein>
<proteinExistence type="inferred from homology"/>